<keyword evidence="4" id="KW-1185">Reference proteome</keyword>
<dbReference type="HOGENOM" id="CLU_669703_0_0_1"/>
<reference evidence="2 4" key="2">
    <citation type="journal article" date="2014" name="BMC Genomics">
        <title>An improved genome release (version Mt4.0) for the model legume Medicago truncatula.</title>
        <authorList>
            <person name="Tang H."/>
            <person name="Krishnakumar V."/>
            <person name="Bidwell S."/>
            <person name="Rosen B."/>
            <person name="Chan A."/>
            <person name="Zhou S."/>
            <person name="Gentzbittel L."/>
            <person name="Childs K.L."/>
            <person name="Yandell M."/>
            <person name="Gundlach H."/>
            <person name="Mayer K.F."/>
            <person name="Schwartz D.C."/>
            <person name="Town C.D."/>
        </authorList>
    </citation>
    <scope>GENOME REANNOTATION</scope>
    <source>
        <strain evidence="3 4">cv. Jemalong A17</strain>
    </source>
</reference>
<feature type="region of interest" description="Disordered" evidence="1">
    <location>
        <begin position="358"/>
        <end position="379"/>
    </location>
</feature>
<proteinExistence type="predicted"/>
<dbReference type="EMBL" id="CM001217">
    <property type="protein sequence ID" value="AES59735.2"/>
    <property type="molecule type" value="Genomic_DNA"/>
</dbReference>
<evidence type="ECO:0000313" key="2">
    <source>
        <dbReference type="EMBL" id="AES59735.2"/>
    </source>
</evidence>
<dbReference type="Proteomes" id="UP000002051">
    <property type="component" value="Unassembled WGS sequence"/>
</dbReference>
<organism evidence="2 4">
    <name type="scientific">Medicago truncatula</name>
    <name type="common">Barrel medic</name>
    <name type="synonym">Medicago tribuloides</name>
    <dbReference type="NCBI Taxonomy" id="3880"/>
    <lineage>
        <taxon>Eukaryota</taxon>
        <taxon>Viridiplantae</taxon>
        <taxon>Streptophyta</taxon>
        <taxon>Embryophyta</taxon>
        <taxon>Tracheophyta</taxon>
        <taxon>Spermatophyta</taxon>
        <taxon>Magnoliopsida</taxon>
        <taxon>eudicotyledons</taxon>
        <taxon>Gunneridae</taxon>
        <taxon>Pentapetalae</taxon>
        <taxon>rosids</taxon>
        <taxon>fabids</taxon>
        <taxon>Fabales</taxon>
        <taxon>Fabaceae</taxon>
        <taxon>Papilionoideae</taxon>
        <taxon>50 kb inversion clade</taxon>
        <taxon>NPAAA clade</taxon>
        <taxon>Hologalegina</taxon>
        <taxon>IRL clade</taxon>
        <taxon>Trifolieae</taxon>
        <taxon>Medicago</taxon>
    </lineage>
</organism>
<sequence length="411" mass="45117">MCPRMLSLSAAFPFKKPDIDNRHAAAIAFKSVSKSTSIPIQQPDMVELDNSDLDGNAMEVDKGDEAAFAATLKTSKTSNLFMHNSFDILNEEDTLNFGEARQPAMSQGANLINKQIFGAVPKHNIVVFVPKQVVVPVDSLVNNNEWVTLDNFDEERPIKEGGNVEVAEISAIQKQGDASTLPLCNYFAPLHEDCERPSGEEKLDENDTNKLFVNTLLESAEIMDRVSKEMACLYPVSQSKVSDVVENVSIESAILNTKHTMTVGKTLISNEPCSKTGTLPLTHFNTESGTNSDMSSAILEKVPDVITVYEEMLRPDKGKISAPSTVTNTAAACRKDEKILTKFWADALETALIHSDSIKKAKRGRPKKTKSPKLPIGTKFKNKRFSEPVVDDGSDIVLTRSKTHTSTNISQ</sequence>
<name>G7I772_MEDTR</name>
<dbReference type="AlphaFoldDB" id="G7I772"/>
<dbReference type="EnsemblPlants" id="AES59735">
    <property type="protein sequence ID" value="AES59735"/>
    <property type="gene ID" value="MTR_1g025200"/>
</dbReference>
<dbReference type="PaxDb" id="3880-AES59735"/>
<accession>A0A0C3UKU8</accession>
<protein>
    <submittedName>
        <fullName evidence="2 3">Uncharacterized protein</fullName>
    </submittedName>
</protein>
<reference evidence="2 4" key="1">
    <citation type="journal article" date="2011" name="Nature">
        <title>The Medicago genome provides insight into the evolution of rhizobial symbioses.</title>
        <authorList>
            <person name="Young N.D."/>
            <person name="Debelle F."/>
            <person name="Oldroyd G.E."/>
            <person name="Geurts R."/>
            <person name="Cannon S.B."/>
            <person name="Udvardi M.K."/>
            <person name="Benedito V.A."/>
            <person name="Mayer K.F."/>
            <person name="Gouzy J."/>
            <person name="Schoof H."/>
            <person name="Van de Peer Y."/>
            <person name="Proost S."/>
            <person name="Cook D.R."/>
            <person name="Meyers B.C."/>
            <person name="Spannagl M."/>
            <person name="Cheung F."/>
            <person name="De Mita S."/>
            <person name="Krishnakumar V."/>
            <person name="Gundlach H."/>
            <person name="Zhou S."/>
            <person name="Mudge J."/>
            <person name="Bharti A.K."/>
            <person name="Murray J.D."/>
            <person name="Naoumkina M.A."/>
            <person name="Rosen B."/>
            <person name="Silverstein K.A."/>
            <person name="Tang H."/>
            <person name="Rombauts S."/>
            <person name="Zhao P.X."/>
            <person name="Zhou P."/>
            <person name="Barbe V."/>
            <person name="Bardou P."/>
            <person name="Bechner M."/>
            <person name="Bellec A."/>
            <person name="Berger A."/>
            <person name="Berges H."/>
            <person name="Bidwell S."/>
            <person name="Bisseling T."/>
            <person name="Choisne N."/>
            <person name="Couloux A."/>
            <person name="Denny R."/>
            <person name="Deshpande S."/>
            <person name="Dai X."/>
            <person name="Doyle J.J."/>
            <person name="Dudez A.M."/>
            <person name="Farmer A.D."/>
            <person name="Fouteau S."/>
            <person name="Franken C."/>
            <person name="Gibelin C."/>
            <person name="Gish J."/>
            <person name="Goldstein S."/>
            <person name="Gonzalez A.J."/>
            <person name="Green P.J."/>
            <person name="Hallab A."/>
            <person name="Hartog M."/>
            <person name="Hua A."/>
            <person name="Humphray S.J."/>
            <person name="Jeong D.H."/>
            <person name="Jing Y."/>
            <person name="Jocker A."/>
            <person name="Kenton S.M."/>
            <person name="Kim D.J."/>
            <person name="Klee K."/>
            <person name="Lai H."/>
            <person name="Lang C."/>
            <person name="Lin S."/>
            <person name="Macmil S.L."/>
            <person name="Magdelenat G."/>
            <person name="Matthews L."/>
            <person name="McCorrison J."/>
            <person name="Monaghan E.L."/>
            <person name="Mun J.H."/>
            <person name="Najar F.Z."/>
            <person name="Nicholson C."/>
            <person name="Noirot C."/>
            <person name="O'Bleness M."/>
            <person name="Paule C.R."/>
            <person name="Poulain J."/>
            <person name="Prion F."/>
            <person name="Qin B."/>
            <person name="Qu C."/>
            <person name="Retzel E.F."/>
            <person name="Riddle C."/>
            <person name="Sallet E."/>
            <person name="Samain S."/>
            <person name="Samson N."/>
            <person name="Sanders I."/>
            <person name="Saurat O."/>
            <person name="Scarpelli C."/>
            <person name="Schiex T."/>
            <person name="Segurens B."/>
            <person name="Severin A.J."/>
            <person name="Sherrier D.J."/>
            <person name="Shi R."/>
            <person name="Sims S."/>
            <person name="Singer S.R."/>
            <person name="Sinharoy S."/>
            <person name="Sterck L."/>
            <person name="Viollet A."/>
            <person name="Wang B.B."/>
            <person name="Wang K."/>
            <person name="Wang M."/>
            <person name="Wang X."/>
            <person name="Warfsmann J."/>
            <person name="Weissenbach J."/>
            <person name="White D.D."/>
            <person name="White J.D."/>
            <person name="Wiley G.B."/>
            <person name="Wincker P."/>
            <person name="Xing Y."/>
            <person name="Yang L."/>
            <person name="Yao Z."/>
            <person name="Ying F."/>
            <person name="Zhai J."/>
            <person name="Zhou L."/>
            <person name="Zuber A."/>
            <person name="Denarie J."/>
            <person name="Dixon R.A."/>
            <person name="May G.D."/>
            <person name="Schwartz D.C."/>
            <person name="Rogers J."/>
            <person name="Quetier F."/>
            <person name="Town C.D."/>
            <person name="Roe B.A."/>
        </authorList>
    </citation>
    <scope>NUCLEOTIDE SEQUENCE [LARGE SCALE GENOMIC DNA]</scope>
    <source>
        <strain evidence="2">A17</strain>
        <strain evidence="3 4">cv. Jemalong A17</strain>
    </source>
</reference>
<evidence type="ECO:0000313" key="4">
    <source>
        <dbReference type="Proteomes" id="UP000002051"/>
    </source>
</evidence>
<gene>
    <name evidence="2" type="ordered locus">MTR_1g025200</name>
</gene>
<feature type="compositionally biased region" description="Basic residues" evidence="1">
    <location>
        <begin position="360"/>
        <end position="371"/>
    </location>
</feature>
<reference evidence="3" key="3">
    <citation type="submission" date="2015-04" db="UniProtKB">
        <authorList>
            <consortium name="EnsemblPlants"/>
        </authorList>
    </citation>
    <scope>IDENTIFICATION</scope>
    <source>
        <strain evidence="3">cv. Jemalong A17</strain>
    </source>
</reference>
<evidence type="ECO:0000313" key="3">
    <source>
        <dbReference type="EnsemblPlants" id="AES59735"/>
    </source>
</evidence>
<evidence type="ECO:0000256" key="1">
    <source>
        <dbReference type="SAM" id="MobiDB-lite"/>
    </source>
</evidence>
<accession>G7I772</accession>